<name>A0A2S2NFB8_SCHGA</name>
<organism evidence="1">
    <name type="scientific">Schizaphis graminum</name>
    <name type="common">Green bug aphid</name>
    <dbReference type="NCBI Taxonomy" id="13262"/>
    <lineage>
        <taxon>Eukaryota</taxon>
        <taxon>Metazoa</taxon>
        <taxon>Ecdysozoa</taxon>
        <taxon>Arthropoda</taxon>
        <taxon>Hexapoda</taxon>
        <taxon>Insecta</taxon>
        <taxon>Pterygota</taxon>
        <taxon>Neoptera</taxon>
        <taxon>Paraneoptera</taxon>
        <taxon>Hemiptera</taxon>
        <taxon>Sternorrhyncha</taxon>
        <taxon>Aphidomorpha</taxon>
        <taxon>Aphidoidea</taxon>
        <taxon>Aphididae</taxon>
        <taxon>Aphidini</taxon>
        <taxon>Schizaphis</taxon>
    </lineage>
</organism>
<dbReference type="AlphaFoldDB" id="A0A2S2NFB8"/>
<accession>A0A2S2NFB8</accession>
<proteinExistence type="predicted"/>
<sequence>MGKFKSPVRKLKKKHEKKNYNVLTQIKNDNDKIVIDDQDTQGCIIQDNVEKDLNDIKNTKLDNNNYNIVSTSWKVNSDKTCRIINVKSLYVGNDIVHKKAATSSSKYCTRSYQKTTSNCH</sequence>
<protein>
    <submittedName>
        <fullName evidence="1">Uncharacterized protein</fullName>
    </submittedName>
</protein>
<reference evidence="1" key="1">
    <citation type="submission" date="2018-04" db="EMBL/GenBank/DDBJ databases">
        <title>Transcriptome of Schizaphis graminum biotype I.</title>
        <authorList>
            <person name="Scully E.D."/>
            <person name="Geib S.M."/>
            <person name="Palmer N.A."/>
            <person name="Koch K."/>
            <person name="Bradshaw J."/>
            <person name="Heng-Moss T."/>
            <person name="Sarath G."/>
        </authorList>
    </citation>
    <scope>NUCLEOTIDE SEQUENCE</scope>
</reference>
<gene>
    <name evidence="1" type="ORF">g.39126</name>
</gene>
<dbReference type="EMBL" id="GGMR01003251">
    <property type="protein sequence ID" value="MBY15870.1"/>
    <property type="molecule type" value="Transcribed_RNA"/>
</dbReference>
<evidence type="ECO:0000313" key="1">
    <source>
        <dbReference type="EMBL" id="MBY15870.1"/>
    </source>
</evidence>